<dbReference type="AlphaFoldDB" id="A0A7H0Y8V7"/>
<evidence type="ECO:0000313" key="9">
    <source>
        <dbReference type="EMBL" id="QNR67515.1"/>
    </source>
</evidence>
<evidence type="ECO:0000256" key="2">
    <source>
        <dbReference type="ARBA" id="ARBA00001974"/>
    </source>
</evidence>
<comment type="cofactor">
    <cofactor evidence="2 8">
        <name>FAD</name>
        <dbReference type="ChEBI" id="CHEBI:57692"/>
    </cofactor>
</comment>
<proteinExistence type="inferred from homology"/>
<sequence length="499" mass="54978">MNSIQKNTDIILIGAGVMSATLGSLLKELAPEWEIQVFEKLANAGEESSNEWNNAGTGHAALCELNYTSEKADGSIDIRKAVDINEQFQLSRQFWSFLVNSHLIRNPQDFIKPIPHMSLVTGEKNVSFLKKRFKALSTISLFQGMEFSDDPEKLKEWIPLIMEGRTLNEPIAATKIDSGTDVNFGALTRMLFEHLKSKNVEINYKHSVKDIKRASDGSWKVKVHNLDNGKIEYHNAKFVFIGGGGGSLPLLQRTGIPESKYIGGFPVSGLFMVCNNPKVVAQHHAKVYGKAKVGAPPMSVPHLDTRYIGNQKALLFGPFAGFSPKFLKTGSNLDLIGSVKPNNLITMLAAGAKEMALTKYLIQQVMLSNEKRLEELREFIPNAKIEDWGIVVAGQRVQVIKDTEGGKGTLQFGTEVVSAADGSIAALLGASPGASTAVHVMLEVLEKCFPQHMEEWEPKIKEMIPSYGVSLAENPELYQEIYNSTTEVLGLGEKEPLHR</sequence>
<comment type="pathway">
    <text evidence="3 8">Carbohydrate metabolism; tricarboxylic acid cycle; oxaloacetate from (S)-malate (quinone route): step 1/1.</text>
</comment>
<evidence type="ECO:0000256" key="7">
    <source>
        <dbReference type="ARBA" id="ARBA00023002"/>
    </source>
</evidence>
<dbReference type="NCBIfam" id="NF003608">
    <property type="entry name" value="PRK05257.2-4"/>
    <property type="match status" value="1"/>
</dbReference>
<evidence type="ECO:0000256" key="1">
    <source>
        <dbReference type="ARBA" id="ARBA00001139"/>
    </source>
</evidence>
<reference evidence="9 10" key="1">
    <citation type="submission" date="2020-09" db="EMBL/GenBank/DDBJ databases">
        <title>Characterization of Paenibacillus peoriae strain ZF390 with broad-spectrum antimicrobial activity as a potential biocontrol agent.</title>
        <authorList>
            <person name="Li L."/>
            <person name="Zhao Y."/>
            <person name="Li B."/>
            <person name="Xie X."/>
        </authorList>
    </citation>
    <scope>NUCLEOTIDE SEQUENCE [LARGE SCALE GENOMIC DNA]</scope>
    <source>
        <strain evidence="9 10">ZF390</strain>
    </source>
</reference>
<dbReference type="NCBIfam" id="NF003610">
    <property type="entry name" value="PRK05257.3-1"/>
    <property type="match status" value="1"/>
</dbReference>
<keyword evidence="6 8" id="KW-0274">FAD</keyword>
<keyword evidence="7 8" id="KW-0560">Oxidoreductase</keyword>
<evidence type="ECO:0000256" key="5">
    <source>
        <dbReference type="ARBA" id="ARBA00022630"/>
    </source>
</evidence>
<dbReference type="NCBIfam" id="TIGR01320">
    <property type="entry name" value="mal_quin_oxido"/>
    <property type="match status" value="1"/>
</dbReference>
<dbReference type="Proteomes" id="UP000516384">
    <property type="component" value="Chromosome"/>
</dbReference>
<organism evidence="9 10">
    <name type="scientific">Paenibacillus peoriae</name>
    <dbReference type="NCBI Taxonomy" id="59893"/>
    <lineage>
        <taxon>Bacteria</taxon>
        <taxon>Bacillati</taxon>
        <taxon>Bacillota</taxon>
        <taxon>Bacilli</taxon>
        <taxon>Bacillales</taxon>
        <taxon>Paenibacillaceae</taxon>
        <taxon>Paenibacillus</taxon>
    </lineage>
</organism>
<dbReference type="PANTHER" id="PTHR43104">
    <property type="entry name" value="L-2-HYDROXYGLUTARATE DEHYDROGENASE, MITOCHONDRIAL"/>
    <property type="match status" value="1"/>
</dbReference>
<accession>A0A7H0Y8V7</accession>
<dbReference type="UniPathway" id="UPA00223">
    <property type="reaction ID" value="UER01008"/>
</dbReference>
<keyword evidence="4 8" id="KW-0816">Tricarboxylic acid cycle</keyword>
<dbReference type="NCBIfam" id="NF003603">
    <property type="entry name" value="PRK05257.1-1"/>
    <property type="match status" value="1"/>
</dbReference>
<dbReference type="NCBIfam" id="NF009875">
    <property type="entry name" value="PRK13339.1"/>
    <property type="match status" value="1"/>
</dbReference>
<dbReference type="InterPro" id="IPR036188">
    <property type="entry name" value="FAD/NAD-bd_sf"/>
</dbReference>
<dbReference type="Pfam" id="PF06039">
    <property type="entry name" value="Mqo"/>
    <property type="match status" value="1"/>
</dbReference>
<keyword evidence="5 8" id="KW-0285">Flavoprotein</keyword>
<evidence type="ECO:0000256" key="4">
    <source>
        <dbReference type="ARBA" id="ARBA00022532"/>
    </source>
</evidence>
<protein>
    <recommendedName>
        <fullName evidence="8">Probable malate:quinone oxidoreductase</fullName>
        <ecNumber evidence="8">1.1.5.4</ecNumber>
    </recommendedName>
    <alternativeName>
        <fullName evidence="8">MQO</fullName>
    </alternativeName>
    <alternativeName>
        <fullName evidence="8">Malate dehydrogenase [quinone]</fullName>
    </alternativeName>
</protein>
<dbReference type="NCBIfam" id="NF003611">
    <property type="entry name" value="PRK05257.3-2"/>
    <property type="match status" value="1"/>
</dbReference>
<evidence type="ECO:0000256" key="8">
    <source>
        <dbReference type="HAMAP-Rule" id="MF_00212"/>
    </source>
</evidence>
<dbReference type="EC" id="1.1.5.4" evidence="8"/>
<comment type="catalytic activity">
    <reaction evidence="1 8">
        <text>(S)-malate + a quinone = a quinol + oxaloacetate</text>
        <dbReference type="Rhea" id="RHEA:46012"/>
        <dbReference type="ChEBI" id="CHEBI:15589"/>
        <dbReference type="ChEBI" id="CHEBI:16452"/>
        <dbReference type="ChEBI" id="CHEBI:24646"/>
        <dbReference type="ChEBI" id="CHEBI:132124"/>
        <dbReference type="EC" id="1.1.5.4"/>
    </reaction>
</comment>
<dbReference type="RefSeq" id="WP_190298317.1">
    <property type="nucleotide sequence ID" value="NZ_CP061172.1"/>
</dbReference>
<dbReference type="HAMAP" id="MF_00212">
    <property type="entry name" value="MQO"/>
    <property type="match status" value="1"/>
</dbReference>
<dbReference type="GO" id="GO:0008924">
    <property type="term" value="F:L-malate dehydrogenase (quinone) activity"/>
    <property type="evidence" value="ECO:0007669"/>
    <property type="project" value="UniProtKB-UniRule"/>
</dbReference>
<dbReference type="EMBL" id="CP061172">
    <property type="protein sequence ID" value="QNR67515.1"/>
    <property type="molecule type" value="Genomic_DNA"/>
</dbReference>
<evidence type="ECO:0000313" key="10">
    <source>
        <dbReference type="Proteomes" id="UP000516384"/>
    </source>
</evidence>
<evidence type="ECO:0000256" key="6">
    <source>
        <dbReference type="ARBA" id="ARBA00022827"/>
    </source>
</evidence>
<evidence type="ECO:0000256" key="3">
    <source>
        <dbReference type="ARBA" id="ARBA00005012"/>
    </source>
</evidence>
<dbReference type="GO" id="GO:0047545">
    <property type="term" value="F:(S)-2-hydroxyglutarate dehydrogenase activity"/>
    <property type="evidence" value="ECO:0007669"/>
    <property type="project" value="TreeGrafter"/>
</dbReference>
<dbReference type="SUPFAM" id="SSF51905">
    <property type="entry name" value="FAD/NAD(P)-binding domain"/>
    <property type="match status" value="1"/>
</dbReference>
<dbReference type="NCBIfam" id="NF003604">
    <property type="entry name" value="PRK05257.1-3"/>
    <property type="match status" value="1"/>
</dbReference>
<dbReference type="GO" id="GO:0006099">
    <property type="term" value="P:tricarboxylic acid cycle"/>
    <property type="evidence" value="ECO:0007669"/>
    <property type="project" value="UniProtKB-UniRule"/>
</dbReference>
<dbReference type="NCBIfam" id="NF003606">
    <property type="entry name" value="PRK05257.2-1"/>
    <property type="match status" value="1"/>
</dbReference>
<dbReference type="PANTHER" id="PTHR43104:SF2">
    <property type="entry name" value="L-2-HYDROXYGLUTARATE DEHYDROGENASE, MITOCHONDRIAL"/>
    <property type="match status" value="1"/>
</dbReference>
<dbReference type="NCBIfam" id="NF003605">
    <property type="entry name" value="PRK05257.1-4"/>
    <property type="match status" value="1"/>
</dbReference>
<gene>
    <name evidence="8" type="primary">mqo</name>
    <name evidence="9" type="ORF">IAQ67_27925</name>
</gene>
<dbReference type="InterPro" id="IPR006231">
    <property type="entry name" value="MQO"/>
</dbReference>
<comment type="similarity">
    <text evidence="8">Belongs to the MQO family.</text>
</comment>
<name>A0A7H0Y8V7_9BACL</name>